<evidence type="ECO:0000256" key="6">
    <source>
        <dbReference type="ARBA" id="ARBA00022723"/>
    </source>
</evidence>
<dbReference type="Proteomes" id="UP001596547">
    <property type="component" value="Unassembled WGS sequence"/>
</dbReference>
<evidence type="ECO:0000256" key="15">
    <source>
        <dbReference type="RuleBase" id="RU004175"/>
    </source>
</evidence>
<dbReference type="InterPro" id="IPR001692">
    <property type="entry name" value="Histidinol_DH_CS"/>
</dbReference>
<sequence>MVGHTYLKEATETEREINEQVTDSVADILSAVRTDGDGAVRRFTAKFDDVERDSFRVTDDEIDVATEGLEADETEAIDKTIENVREFHSAQRDNIQGFEREFRPGVMLGQRVVPIQTAGVYIPGGAHPLVATPAMTIVPATVAGVERIVACAPPQPDGTVNDAQLYAMDRAGADEIYAIGGAQAIGAMAYGTDSVPSVDIVTGPGNVFVTEAKRQVFGHVGVDFLAGPTEVLIVADESTDPGLVATDLLAQAEHDPNAKAVLIALSESFGREVLDELDAQFPGIRTEETARESWEENGEVAVVPNREAAVDLANEYAMEHLQLMVESPRELVDDLYNYGSLFIGEHAPVVFGDKAVGTNHCLPTLQVARYSSGIWVGTYLKTPTHQELTAEAAADLAPHAAKICELEDTHAHQLSAEARLRD</sequence>
<feature type="binding site" evidence="14">
    <location>
        <position position="251"/>
    </location>
    <ligand>
        <name>Zn(2+)</name>
        <dbReference type="ChEBI" id="CHEBI:29105"/>
    </ligand>
</feature>
<dbReference type="PANTHER" id="PTHR21256:SF14">
    <property type="entry name" value="HISTIDINOL DEHYDROGENASE"/>
    <property type="match status" value="1"/>
</dbReference>
<feature type="binding site" evidence="12">
    <location>
        <position position="121"/>
    </location>
    <ligand>
        <name>NAD(+)</name>
        <dbReference type="ChEBI" id="CHEBI:57540"/>
    </ligand>
</feature>
<keyword evidence="6 14" id="KW-0479">Metal-binding</keyword>
<evidence type="ECO:0000256" key="5">
    <source>
        <dbReference type="ARBA" id="ARBA00016531"/>
    </source>
</evidence>
<protein>
    <recommendedName>
        <fullName evidence="5 10">Histidinol dehydrogenase</fullName>
        <shortName evidence="10">HDH</shortName>
        <ecNumber evidence="4 10">1.1.1.23</ecNumber>
    </recommendedName>
</protein>
<dbReference type="RefSeq" id="WP_276306163.1">
    <property type="nucleotide sequence ID" value="NZ_CP119993.1"/>
</dbReference>
<evidence type="ECO:0000256" key="9">
    <source>
        <dbReference type="ARBA" id="ARBA00049489"/>
    </source>
</evidence>
<keyword evidence="10" id="KW-0028">Amino-acid biosynthesis</keyword>
<feature type="binding site" evidence="14">
    <location>
        <position position="353"/>
    </location>
    <ligand>
        <name>Zn(2+)</name>
        <dbReference type="ChEBI" id="CHEBI:29105"/>
    </ligand>
</feature>
<evidence type="ECO:0000256" key="11">
    <source>
        <dbReference type="PIRSR" id="PIRSR000099-1"/>
    </source>
</evidence>
<evidence type="ECO:0000313" key="17">
    <source>
        <dbReference type="Proteomes" id="UP001596547"/>
    </source>
</evidence>
<feature type="binding site" evidence="13">
    <location>
        <position position="320"/>
    </location>
    <ligand>
        <name>substrate</name>
    </ligand>
</feature>
<dbReference type="GO" id="GO:0004399">
    <property type="term" value="F:histidinol dehydrogenase activity"/>
    <property type="evidence" value="ECO:0007669"/>
    <property type="project" value="UniProtKB-UniRule"/>
</dbReference>
<gene>
    <name evidence="16" type="primary">hisD</name>
    <name evidence="16" type="ORF">ACFQPE_19690</name>
</gene>
<dbReference type="GeneID" id="79317814"/>
<dbReference type="EC" id="1.1.1.23" evidence="4 10"/>
<evidence type="ECO:0000256" key="1">
    <source>
        <dbReference type="ARBA" id="ARBA00003850"/>
    </source>
</evidence>
<dbReference type="PROSITE" id="PS00611">
    <property type="entry name" value="HISOL_DEHYDROGENASE"/>
    <property type="match status" value="1"/>
</dbReference>
<evidence type="ECO:0000256" key="13">
    <source>
        <dbReference type="PIRSR" id="PIRSR000099-3"/>
    </source>
</evidence>
<dbReference type="PANTHER" id="PTHR21256">
    <property type="entry name" value="HISTIDINOL DEHYDROGENASE HDH"/>
    <property type="match status" value="1"/>
</dbReference>
<dbReference type="AlphaFoldDB" id="A0ABD6AGA0"/>
<feature type="binding site" evidence="13">
    <location>
        <position position="412"/>
    </location>
    <ligand>
        <name>substrate</name>
    </ligand>
</feature>
<comment type="function">
    <text evidence="1 10">Catalyzes the sequential NAD-dependent oxidations of L-histidinol to L-histidinaldehyde and then to L-histidine.</text>
</comment>
<dbReference type="NCBIfam" id="TIGR00069">
    <property type="entry name" value="hisD"/>
    <property type="match status" value="1"/>
</dbReference>
<dbReference type="PRINTS" id="PR00083">
    <property type="entry name" value="HOLDHDRGNASE"/>
</dbReference>
<keyword evidence="10" id="KW-0368">Histidine biosynthesis</keyword>
<comment type="cofactor">
    <cofactor evidence="14">
        <name>Zn(2+)</name>
        <dbReference type="ChEBI" id="CHEBI:29105"/>
    </cofactor>
    <text evidence="14">Binds 1 zinc ion per subunit.</text>
</comment>
<dbReference type="InterPro" id="IPR012131">
    <property type="entry name" value="Hstdl_DH"/>
</dbReference>
<accession>A0ABD6AGA0</accession>
<evidence type="ECO:0000313" key="16">
    <source>
        <dbReference type="EMBL" id="MFC7318999.1"/>
    </source>
</evidence>
<feature type="binding site" evidence="13">
    <location>
        <position position="353"/>
    </location>
    <ligand>
        <name>substrate</name>
    </ligand>
</feature>
<evidence type="ECO:0000256" key="3">
    <source>
        <dbReference type="ARBA" id="ARBA00010178"/>
    </source>
</evidence>
<dbReference type="PIRSF" id="PIRSF000099">
    <property type="entry name" value="Histidinol_dh"/>
    <property type="match status" value="1"/>
</dbReference>
<dbReference type="Pfam" id="PF00815">
    <property type="entry name" value="Histidinol_dh"/>
    <property type="match status" value="1"/>
</dbReference>
<feature type="binding site" evidence="12">
    <location>
        <position position="206"/>
    </location>
    <ligand>
        <name>NAD(+)</name>
        <dbReference type="ChEBI" id="CHEBI:57540"/>
    </ligand>
</feature>
<evidence type="ECO:0000256" key="12">
    <source>
        <dbReference type="PIRSR" id="PIRSR000099-2"/>
    </source>
</evidence>
<dbReference type="GO" id="GO:0000105">
    <property type="term" value="P:L-histidine biosynthetic process"/>
    <property type="evidence" value="ECO:0007669"/>
    <property type="project" value="UniProtKB-UniRule"/>
</dbReference>
<feature type="binding site" evidence="13">
    <location>
        <position position="407"/>
    </location>
    <ligand>
        <name>substrate</name>
    </ligand>
</feature>
<comment type="caution">
    <text evidence="16">The sequence shown here is derived from an EMBL/GenBank/DDBJ whole genome shotgun (WGS) entry which is preliminary data.</text>
</comment>
<dbReference type="Gene3D" id="1.20.5.1300">
    <property type="match status" value="1"/>
</dbReference>
<dbReference type="EMBL" id="JBHTBF010000003">
    <property type="protein sequence ID" value="MFC7318999.1"/>
    <property type="molecule type" value="Genomic_DNA"/>
</dbReference>
<comment type="pathway">
    <text evidence="2 10">Amino-acid biosynthesis; L-histidine biosynthesis; L-histidine from 5-phospho-alpha-D-ribose 1-diphosphate: step 9/9.</text>
</comment>
<feature type="active site" description="Proton acceptor" evidence="11">
    <location>
        <position position="320"/>
    </location>
</feature>
<feature type="binding site" evidence="13">
    <location>
        <position position="229"/>
    </location>
    <ligand>
        <name>substrate</name>
    </ligand>
</feature>
<feature type="binding site" evidence="13">
    <location>
        <position position="251"/>
    </location>
    <ligand>
        <name>substrate</name>
    </ligand>
</feature>
<dbReference type="Gene3D" id="3.40.50.1980">
    <property type="entry name" value="Nitrogenase molybdenum iron protein domain"/>
    <property type="match status" value="2"/>
</dbReference>
<evidence type="ECO:0000256" key="10">
    <source>
        <dbReference type="PIRNR" id="PIRNR000099"/>
    </source>
</evidence>
<dbReference type="CDD" id="cd06572">
    <property type="entry name" value="Histidinol_dh"/>
    <property type="match status" value="1"/>
</dbReference>
<comment type="catalytic activity">
    <reaction evidence="9 10">
        <text>L-histidinol + 2 NAD(+) + H2O = L-histidine + 2 NADH + 3 H(+)</text>
        <dbReference type="Rhea" id="RHEA:20641"/>
        <dbReference type="ChEBI" id="CHEBI:15377"/>
        <dbReference type="ChEBI" id="CHEBI:15378"/>
        <dbReference type="ChEBI" id="CHEBI:57540"/>
        <dbReference type="ChEBI" id="CHEBI:57595"/>
        <dbReference type="ChEBI" id="CHEBI:57699"/>
        <dbReference type="ChEBI" id="CHEBI:57945"/>
        <dbReference type="EC" id="1.1.1.23"/>
    </reaction>
</comment>
<comment type="similarity">
    <text evidence="3 10 15">Belongs to the histidinol dehydrogenase family.</text>
</comment>
<evidence type="ECO:0000256" key="7">
    <source>
        <dbReference type="ARBA" id="ARBA00022833"/>
    </source>
</evidence>
<evidence type="ECO:0000256" key="14">
    <source>
        <dbReference type="PIRSR" id="PIRSR000099-4"/>
    </source>
</evidence>
<keyword evidence="8 10" id="KW-0560">Oxidoreductase</keyword>
<name>A0ABD6AGA0_9EURY</name>
<evidence type="ECO:0000256" key="2">
    <source>
        <dbReference type="ARBA" id="ARBA00004940"/>
    </source>
</evidence>
<feature type="binding site" evidence="14">
    <location>
        <position position="412"/>
    </location>
    <ligand>
        <name>Zn(2+)</name>
        <dbReference type="ChEBI" id="CHEBI:29105"/>
    </ligand>
</feature>
<dbReference type="InterPro" id="IPR016161">
    <property type="entry name" value="Ald_DH/histidinol_DH"/>
</dbReference>
<keyword evidence="17" id="KW-1185">Reference proteome</keyword>
<dbReference type="FunFam" id="3.40.50.1980:FF:000001">
    <property type="entry name" value="Histidinol dehydrogenase"/>
    <property type="match status" value="1"/>
</dbReference>
<reference evidence="16 17" key="1">
    <citation type="journal article" date="2019" name="Int. J. Syst. Evol. Microbiol.">
        <title>The Global Catalogue of Microorganisms (GCM) 10K type strain sequencing project: providing services to taxonomists for standard genome sequencing and annotation.</title>
        <authorList>
            <consortium name="The Broad Institute Genomics Platform"/>
            <consortium name="The Broad Institute Genome Sequencing Center for Infectious Disease"/>
            <person name="Wu L."/>
            <person name="Ma J."/>
        </authorList>
    </citation>
    <scope>NUCLEOTIDE SEQUENCE [LARGE SCALE GENOMIC DNA]</scope>
    <source>
        <strain evidence="16 17">PSR21</strain>
    </source>
</reference>
<dbReference type="GO" id="GO:0046872">
    <property type="term" value="F:metal ion binding"/>
    <property type="evidence" value="ECO:0007669"/>
    <property type="project" value="UniProtKB-KW"/>
</dbReference>
<evidence type="ECO:0000256" key="4">
    <source>
        <dbReference type="ARBA" id="ARBA00012965"/>
    </source>
</evidence>
<organism evidence="16 17">
    <name type="scientific">Halomarina halobia</name>
    <dbReference type="NCBI Taxonomy" id="3033386"/>
    <lineage>
        <taxon>Archaea</taxon>
        <taxon>Methanobacteriati</taxon>
        <taxon>Methanobacteriota</taxon>
        <taxon>Stenosarchaea group</taxon>
        <taxon>Halobacteria</taxon>
        <taxon>Halobacteriales</taxon>
        <taxon>Natronomonadaceae</taxon>
        <taxon>Halomarina</taxon>
    </lineage>
</organism>
<dbReference type="FunFam" id="3.40.50.1980:FF:000026">
    <property type="entry name" value="Histidinol dehydrogenase"/>
    <property type="match status" value="1"/>
</dbReference>
<evidence type="ECO:0000256" key="8">
    <source>
        <dbReference type="ARBA" id="ARBA00023002"/>
    </source>
</evidence>
<feature type="binding site" evidence="12">
    <location>
        <position position="183"/>
    </location>
    <ligand>
        <name>NAD(+)</name>
        <dbReference type="ChEBI" id="CHEBI:57540"/>
    </ligand>
</feature>
<keyword evidence="10 12" id="KW-0520">NAD</keyword>
<proteinExistence type="inferred from homology"/>
<dbReference type="SUPFAM" id="SSF53720">
    <property type="entry name" value="ALDH-like"/>
    <property type="match status" value="1"/>
</dbReference>
<keyword evidence="7 14" id="KW-0862">Zinc</keyword>
<dbReference type="InterPro" id="IPR022695">
    <property type="entry name" value="Histidinol_DH_monofunct"/>
</dbReference>
<feature type="binding site" evidence="14">
    <location>
        <position position="254"/>
    </location>
    <ligand>
        <name>Zn(2+)</name>
        <dbReference type="ChEBI" id="CHEBI:29105"/>
    </ligand>
</feature>
<feature type="binding site" evidence="13">
    <location>
        <position position="254"/>
    </location>
    <ligand>
        <name>substrate</name>
    </ligand>
</feature>
<feature type="active site" description="Proton acceptor" evidence="11">
    <location>
        <position position="319"/>
    </location>
</feature>